<dbReference type="EMBL" id="CP009288">
    <property type="protein sequence ID" value="AIQ12392.1"/>
    <property type="molecule type" value="Genomic_DNA"/>
</dbReference>
<dbReference type="Pfam" id="PF13200">
    <property type="entry name" value="DUF4015"/>
    <property type="match status" value="1"/>
</dbReference>
<dbReference type="InterPro" id="IPR025275">
    <property type="entry name" value="DUF4015"/>
</dbReference>
<evidence type="ECO:0000259" key="2">
    <source>
        <dbReference type="Pfam" id="PF13200"/>
    </source>
</evidence>
<proteinExistence type="predicted"/>
<name>A0A089HMV7_PAEDU</name>
<evidence type="ECO:0000313" key="4">
    <source>
        <dbReference type="Proteomes" id="UP000029409"/>
    </source>
</evidence>
<keyword evidence="4" id="KW-1185">Reference proteome</keyword>
<dbReference type="STRING" id="44251.PDUR_11055"/>
<feature type="domain" description="DUF4015" evidence="2">
    <location>
        <begin position="93"/>
        <end position="410"/>
    </location>
</feature>
<feature type="region of interest" description="Disordered" evidence="1">
    <location>
        <begin position="41"/>
        <end position="88"/>
    </location>
</feature>
<evidence type="ECO:0000313" key="3">
    <source>
        <dbReference type="EMBL" id="AIQ12392.1"/>
    </source>
</evidence>
<organism evidence="3 4">
    <name type="scientific">Paenibacillus durus</name>
    <name type="common">Paenibacillus azotofixans</name>
    <dbReference type="NCBI Taxonomy" id="44251"/>
    <lineage>
        <taxon>Bacteria</taxon>
        <taxon>Bacillati</taxon>
        <taxon>Bacillota</taxon>
        <taxon>Bacilli</taxon>
        <taxon>Bacillales</taxon>
        <taxon>Paenibacillaceae</taxon>
        <taxon>Paenibacillus</taxon>
    </lineage>
</organism>
<reference evidence="3 4" key="1">
    <citation type="submission" date="2014-08" db="EMBL/GenBank/DDBJ databases">
        <title>Comparative genomics of the Paenibacillus odorifer group.</title>
        <authorList>
            <person name="den Bakker H.C."/>
            <person name="Tsai Y.-C."/>
            <person name="Martin N."/>
            <person name="Korlach J."/>
            <person name="Wiedmann M."/>
        </authorList>
    </citation>
    <scope>NUCLEOTIDE SEQUENCE [LARGE SCALE GENOMIC DNA]</scope>
    <source>
        <strain evidence="3 4">DSM 1735</strain>
    </source>
</reference>
<dbReference type="Gene3D" id="3.20.20.80">
    <property type="entry name" value="Glycosidases"/>
    <property type="match status" value="1"/>
</dbReference>
<evidence type="ECO:0000256" key="1">
    <source>
        <dbReference type="SAM" id="MobiDB-lite"/>
    </source>
</evidence>
<dbReference type="KEGG" id="pdu:PDUR_11055"/>
<dbReference type="eggNOG" id="COG1306">
    <property type="taxonomic scope" value="Bacteria"/>
</dbReference>
<dbReference type="RefSeq" id="WP_042206248.1">
    <property type="nucleotide sequence ID" value="NZ_CP009288.1"/>
</dbReference>
<dbReference type="AlphaFoldDB" id="A0A089HMV7"/>
<sequence length="418" mass="45776">MNITWAILMMALGSVGVQHGQSQADAAAVLQSAAYTAVAPNQTAPPSATGGGADSEPGGAAATTAPSTSPDATVTVDGAPLPDPQPDAPKVKGIYVTAYSAGGSRMDMLLNLIDKTELNAMVIDIKDDAGYITYKTDNAELQQMGKPQPFIGDVNKLMARLKKHGVYPIARIVVFKDSVLAKKNPQLSFVKSDGSVWRNKGGDSFVNPYNERVWQYNVEIAKEAVKLGFKEIQFDYVRFPEGFEKRADSLKYTKVAGKSRVQIVSDFVKYAKQELNPLGVRVSVDIFGYAASVPAAEGIGQDFVKISKNVDVISPMVYPSHYSVGWFNVKDPDKNPYATIKGSMADTYKKLNPLGSYKPIIRPWIQDFTASWLGSGHYIKYGKQQVEDQIRAMKEQNVNEFLLWNASNRYTTGVDYEK</sequence>
<gene>
    <name evidence="3" type="ORF">PDUR_11055</name>
</gene>
<dbReference type="Proteomes" id="UP000029409">
    <property type="component" value="Chromosome"/>
</dbReference>
<dbReference type="SUPFAM" id="SSF51445">
    <property type="entry name" value="(Trans)glycosidases"/>
    <property type="match status" value="1"/>
</dbReference>
<protein>
    <submittedName>
        <fullName evidence="3">GTP-binding protein</fullName>
    </submittedName>
</protein>
<dbReference type="InterPro" id="IPR017853">
    <property type="entry name" value="GH"/>
</dbReference>
<feature type="compositionally biased region" description="Low complexity" evidence="1">
    <location>
        <begin position="60"/>
        <end position="75"/>
    </location>
</feature>
<accession>A0A089HMV7</accession>